<dbReference type="EMBL" id="KF033608">
    <property type="protein sequence ID" value="AGV54595.1"/>
    <property type="molecule type" value="mRNA"/>
</dbReference>
<protein>
    <submittedName>
        <fullName evidence="2">Syringolide-induced protein 14-1-1</fullName>
    </submittedName>
</protein>
<feature type="region of interest" description="Disordered" evidence="1">
    <location>
        <begin position="28"/>
        <end position="156"/>
    </location>
</feature>
<dbReference type="InterPro" id="IPR038796">
    <property type="entry name" value="At1g76070-like"/>
</dbReference>
<evidence type="ECO:0000256" key="1">
    <source>
        <dbReference type="SAM" id="MobiDB-lite"/>
    </source>
</evidence>
<organism evidence="2">
    <name type="scientific">Phaseolus vulgaris</name>
    <name type="common">Kidney bean</name>
    <name type="synonym">French bean</name>
    <dbReference type="NCBI Taxonomy" id="3885"/>
    <lineage>
        <taxon>Eukaryota</taxon>
        <taxon>Viridiplantae</taxon>
        <taxon>Streptophyta</taxon>
        <taxon>Embryophyta</taxon>
        <taxon>Tracheophyta</taxon>
        <taxon>Spermatophyta</taxon>
        <taxon>Magnoliopsida</taxon>
        <taxon>eudicotyledons</taxon>
        <taxon>Gunneridae</taxon>
        <taxon>Pentapetalae</taxon>
        <taxon>rosids</taxon>
        <taxon>fabids</taxon>
        <taxon>Fabales</taxon>
        <taxon>Fabaceae</taxon>
        <taxon>Papilionoideae</taxon>
        <taxon>50 kb inversion clade</taxon>
        <taxon>NPAAA clade</taxon>
        <taxon>indigoferoid/millettioid clade</taxon>
        <taxon>Phaseoleae</taxon>
        <taxon>Phaseolus</taxon>
    </lineage>
</organism>
<feature type="compositionally biased region" description="Low complexity" evidence="1">
    <location>
        <begin position="92"/>
        <end position="112"/>
    </location>
</feature>
<dbReference type="PANTHER" id="PTHR34779">
    <property type="entry name" value="OS09G0542900 PROTEIN"/>
    <property type="match status" value="1"/>
</dbReference>
<sequence>MEKENKQSKLKNKILKILPKAAAAVTFQNPPFSPGRDHKFKTHGGKGFFSGPMIPDEARRKPRHGGVETQEPTSPKISCMGQIKHKKKHIQKGGAKSTSTSTRARESASSATPGDTTEEKKQGSKFQRLLFHAGKPKAAARKKSDAGEDRAPPLGHMRRFASGRETFSNFEWKAQIAPGGKKLLLGQWMIEWKAMPKDEVDNSFLCPLKAGRCTVAYVQPRKEINLWKRRTMAAPRPLQLNPVLTAK</sequence>
<name>T2DNU1_PHAVU</name>
<evidence type="ECO:0000313" key="2">
    <source>
        <dbReference type="EMBL" id="AGV54595.1"/>
    </source>
</evidence>
<feature type="compositionally biased region" description="Basic and acidic residues" evidence="1">
    <location>
        <begin position="142"/>
        <end position="151"/>
    </location>
</feature>
<proteinExistence type="evidence at transcript level"/>
<accession>T2DNU1</accession>
<reference evidence="2" key="1">
    <citation type="submission" date="2013-04" db="EMBL/GenBank/DDBJ databases">
        <title>Phaseolus vulgaris (BAT93) Pods Tissue cDNA Library Construction and Random Isolation of cDNA Clones for Gene Discovery.</title>
        <authorList>
            <person name="Amelia K."/>
            <person name="Bhore S.J."/>
            <person name="Shah F.H."/>
        </authorList>
    </citation>
    <scope>NUCLEOTIDE SEQUENCE</scope>
    <source>
        <tissue evidence="2">Pod</tissue>
    </source>
</reference>
<dbReference type="AlphaFoldDB" id="T2DNU1"/>
<dbReference type="PANTHER" id="PTHR34779:SF1">
    <property type="entry name" value="OS09G0542900 PROTEIN"/>
    <property type="match status" value="1"/>
</dbReference>